<protein>
    <submittedName>
        <fullName evidence="1">Uncharacterized protein</fullName>
    </submittedName>
</protein>
<keyword evidence="2" id="KW-1185">Reference proteome</keyword>
<dbReference type="Proteomes" id="UP000298653">
    <property type="component" value="Chromosome"/>
</dbReference>
<dbReference type="EMBL" id="CP040058">
    <property type="protein sequence ID" value="QCP36477.1"/>
    <property type="molecule type" value="Genomic_DNA"/>
</dbReference>
<evidence type="ECO:0000313" key="2">
    <source>
        <dbReference type="Proteomes" id="UP000298653"/>
    </source>
</evidence>
<name>A0A4P8II06_9FIRM</name>
<gene>
    <name evidence="1" type="ORF">AR1Y2_3023</name>
</gene>
<dbReference type="KEGG" id="arf:AR1Y2_3023"/>
<sequence length="40" mass="4595">MQNKYIKLGYFPAANSLISDSLLFIVIKIRTEIRSFGFLS</sequence>
<organism evidence="1 2">
    <name type="scientific">Anaerostipes rhamnosivorans</name>
    <dbReference type="NCBI Taxonomy" id="1229621"/>
    <lineage>
        <taxon>Bacteria</taxon>
        <taxon>Bacillati</taxon>
        <taxon>Bacillota</taxon>
        <taxon>Clostridia</taxon>
        <taxon>Lachnospirales</taxon>
        <taxon>Lachnospiraceae</taxon>
        <taxon>Anaerostipes</taxon>
    </lineage>
</organism>
<accession>A0A4P8II06</accession>
<dbReference type="AlphaFoldDB" id="A0A4P8II06"/>
<proteinExistence type="predicted"/>
<reference evidence="1 2" key="1">
    <citation type="submission" date="2019-05" db="EMBL/GenBank/DDBJ databases">
        <title>Complete genome sequencing of Anaerostipes rhamnosivorans.</title>
        <authorList>
            <person name="Bui T.P.N."/>
            <person name="de Vos W.M."/>
        </authorList>
    </citation>
    <scope>NUCLEOTIDE SEQUENCE [LARGE SCALE GENOMIC DNA]</scope>
    <source>
        <strain evidence="1 2">1y2</strain>
    </source>
</reference>
<evidence type="ECO:0000313" key="1">
    <source>
        <dbReference type="EMBL" id="QCP36477.1"/>
    </source>
</evidence>